<reference evidence="3" key="1">
    <citation type="journal article" date="2014" name="Int. J. Syst. Evol. Microbiol.">
        <title>Complete genome sequence of Corynebacterium casei LMG S-19264T (=DSM 44701T), isolated from a smear-ripened cheese.</title>
        <authorList>
            <consortium name="US DOE Joint Genome Institute (JGI-PGF)"/>
            <person name="Walter F."/>
            <person name="Albersmeier A."/>
            <person name="Kalinowski J."/>
            <person name="Ruckert C."/>
        </authorList>
    </citation>
    <scope>NUCLEOTIDE SEQUENCE</scope>
    <source>
        <strain evidence="3">KCTC 12711</strain>
    </source>
</reference>
<sequence>MNVELATALLEQGLGQTVVAISPVMGGDSHHAFSVTVGEGEQLFAKCNVGVGAAALETEFASLQALHALGAHWYPRPITVQRDGDFVVLCLEYLDLHRPENDQNAAQMGQLLALQHQITSANYGWPTDNHIGRTPQTNTEHADWVTFYRERRLAPQLTMAVRRGLAREVEVQVRDLMSQLACLIEVDVARPALLHGDLWAGNASITRQGKPIFYDPAPYFGDPMADIAMTRLFGGFPHAFYSAYHELMPRRHNFTKHCKIYDLYHALNHFNLFGSGYLPMIIRCLN</sequence>
<evidence type="ECO:0000313" key="4">
    <source>
        <dbReference type="Proteomes" id="UP000614811"/>
    </source>
</evidence>
<dbReference type="GO" id="GO:0016301">
    <property type="term" value="F:kinase activity"/>
    <property type="evidence" value="ECO:0007669"/>
    <property type="project" value="UniProtKB-UniRule"/>
</dbReference>
<dbReference type="PIRSF" id="PIRSF006221">
    <property type="entry name" value="Ketosamine-3-kinase"/>
    <property type="match status" value="1"/>
</dbReference>
<proteinExistence type="inferred from homology"/>
<evidence type="ECO:0000256" key="2">
    <source>
        <dbReference type="PIRNR" id="PIRNR006221"/>
    </source>
</evidence>
<name>A0A918RXB0_9GAMM</name>
<comment type="similarity">
    <text evidence="1 2">Belongs to the fructosamine kinase family.</text>
</comment>
<dbReference type="Proteomes" id="UP000614811">
    <property type="component" value="Unassembled WGS sequence"/>
</dbReference>
<gene>
    <name evidence="3" type="ORF">GCM10008090_23430</name>
</gene>
<reference evidence="3" key="2">
    <citation type="submission" date="2020-09" db="EMBL/GenBank/DDBJ databases">
        <authorList>
            <person name="Sun Q."/>
            <person name="Kim S."/>
        </authorList>
    </citation>
    <scope>NUCLEOTIDE SEQUENCE</scope>
    <source>
        <strain evidence="3">KCTC 12711</strain>
    </source>
</reference>
<evidence type="ECO:0000256" key="1">
    <source>
        <dbReference type="ARBA" id="ARBA00009460"/>
    </source>
</evidence>
<dbReference type="Pfam" id="PF03881">
    <property type="entry name" value="Fructosamin_kin"/>
    <property type="match status" value="1"/>
</dbReference>
<organism evidence="3 4">
    <name type="scientific">Arenicella chitinivorans</name>
    <dbReference type="NCBI Taxonomy" id="1329800"/>
    <lineage>
        <taxon>Bacteria</taxon>
        <taxon>Pseudomonadati</taxon>
        <taxon>Pseudomonadota</taxon>
        <taxon>Gammaproteobacteria</taxon>
        <taxon>Arenicellales</taxon>
        <taxon>Arenicellaceae</taxon>
        <taxon>Arenicella</taxon>
    </lineage>
</organism>
<dbReference type="InterPro" id="IPR011009">
    <property type="entry name" value="Kinase-like_dom_sf"/>
</dbReference>
<dbReference type="Gene3D" id="3.90.1200.10">
    <property type="match status" value="1"/>
</dbReference>
<dbReference type="AlphaFoldDB" id="A0A918RXB0"/>
<dbReference type="InterPro" id="IPR016477">
    <property type="entry name" value="Fructo-/Ketosamine-3-kinase"/>
</dbReference>
<keyword evidence="4" id="KW-1185">Reference proteome</keyword>
<dbReference type="PANTHER" id="PTHR12149:SF8">
    <property type="entry name" value="PROTEIN-RIBULOSAMINE 3-KINASE"/>
    <property type="match status" value="1"/>
</dbReference>
<keyword evidence="2" id="KW-0808">Transferase</keyword>
<protein>
    <submittedName>
        <fullName evidence="3">Fructosamine kinase family protein</fullName>
    </submittedName>
</protein>
<evidence type="ECO:0000313" key="3">
    <source>
        <dbReference type="EMBL" id="GHA13042.1"/>
    </source>
</evidence>
<dbReference type="PANTHER" id="PTHR12149">
    <property type="entry name" value="FRUCTOSAMINE 3 KINASE-RELATED PROTEIN"/>
    <property type="match status" value="1"/>
</dbReference>
<dbReference type="Gene3D" id="3.30.200.20">
    <property type="entry name" value="Phosphorylase Kinase, domain 1"/>
    <property type="match status" value="1"/>
</dbReference>
<accession>A0A918RXB0</accession>
<comment type="caution">
    <text evidence="3">The sequence shown here is derived from an EMBL/GenBank/DDBJ whole genome shotgun (WGS) entry which is preliminary data.</text>
</comment>
<dbReference type="SUPFAM" id="SSF56112">
    <property type="entry name" value="Protein kinase-like (PK-like)"/>
    <property type="match status" value="1"/>
</dbReference>
<keyword evidence="2 3" id="KW-0418">Kinase</keyword>
<dbReference type="EMBL" id="BMXA01000004">
    <property type="protein sequence ID" value="GHA13042.1"/>
    <property type="molecule type" value="Genomic_DNA"/>
</dbReference>
<dbReference type="RefSeq" id="WP_189401311.1">
    <property type="nucleotide sequence ID" value="NZ_BMXA01000004.1"/>
</dbReference>